<sequence length="80" mass="8925">MRIFFCFFSGVEAKSGKRLKHSHNGLQTIFEEFLEFFHRTPGHRPNARLAGFPAAIPLAGHAASAPRKSPNTHIHAPFSQ</sequence>
<keyword evidence="3" id="KW-1185">Reference proteome</keyword>
<name>A0A7Z2G4T5_9BURK</name>
<gene>
    <name evidence="2" type="ORF">FAZ97_09455</name>
</gene>
<dbReference type="AlphaFoldDB" id="A0A7Z2G4T5"/>
<dbReference type="KEGG" id="pacp:FAZ97_09455"/>
<dbReference type="Proteomes" id="UP000434209">
    <property type="component" value="Chromosome 1"/>
</dbReference>
<evidence type="ECO:0000313" key="3">
    <source>
        <dbReference type="Proteomes" id="UP000434209"/>
    </source>
</evidence>
<protein>
    <submittedName>
        <fullName evidence="2">Uncharacterized protein</fullName>
    </submittedName>
</protein>
<organism evidence="2 3">
    <name type="scientific">Paraburkholderia acidiphila</name>
    <dbReference type="NCBI Taxonomy" id="2571747"/>
    <lineage>
        <taxon>Bacteria</taxon>
        <taxon>Pseudomonadati</taxon>
        <taxon>Pseudomonadota</taxon>
        <taxon>Betaproteobacteria</taxon>
        <taxon>Burkholderiales</taxon>
        <taxon>Burkholderiaceae</taxon>
        <taxon>Paraburkholderia</taxon>
    </lineage>
</organism>
<accession>A0A7Z2G4T5</accession>
<evidence type="ECO:0000256" key="1">
    <source>
        <dbReference type="SAM" id="MobiDB-lite"/>
    </source>
</evidence>
<feature type="region of interest" description="Disordered" evidence="1">
    <location>
        <begin position="61"/>
        <end position="80"/>
    </location>
</feature>
<proteinExistence type="predicted"/>
<dbReference type="RefSeq" id="WP_158758211.1">
    <property type="nucleotide sequence ID" value="NZ_CP046909.1"/>
</dbReference>
<evidence type="ECO:0000313" key="2">
    <source>
        <dbReference type="EMBL" id="QGZ55124.1"/>
    </source>
</evidence>
<reference evidence="2 3" key="1">
    <citation type="submission" date="2019-12" db="EMBL/GenBank/DDBJ databases">
        <title>Paraburkholderia acidiphila 7Q-K02 sp. nov and Paraburkholderia acidisoli DHF22 sp. nov., two strains isolated from forest soil.</title>
        <authorList>
            <person name="Gao Z."/>
            <person name="Qiu L."/>
        </authorList>
    </citation>
    <scope>NUCLEOTIDE SEQUENCE [LARGE SCALE GENOMIC DNA]</scope>
    <source>
        <strain evidence="2 3">7Q-K02</strain>
    </source>
</reference>
<dbReference type="EMBL" id="CP046909">
    <property type="protein sequence ID" value="QGZ55124.1"/>
    <property type="molecule type" value="Genomic_DNA"/>
</dbReference>